<dbReference type="EMBL" id="BSTX01000006">
    <property type="protein sequence ID" value="GLZ81553.1"/>
    <property type="molecule type" value="Genomic_DNA"/>
</dbReference>
<keyword evidence="3" id="KW-1185">Reference proteome</keyword>
<evidence type="ECO:0000259" key="1">
    <source>
        <dbReference type="Pfam" id="PF11716"/>
    </source>
</evidence>
<dbReference type="Proteomes" id="UP001165079">
    <property type="component" value="Unassembled WGS sequence"/>
</dbReference>
<evidence type="ECO:0000313" key="2">
    <source>
        <dbReference type="EMBL" id="GLZ81553.1"/>
    </source>
</evidence>
<dbReference type="Gene3D" id="1.20.120.450">
    <property type="entry name" value="dinb family like domain"/>
    <property type="match status" value="1"/>
</dbReference>
<dbReference type="GO" id="GO:0046872">
    <property type="term" value="F:metal ion binding"/>
    <property type="evidence" value="ECO:0007669"/>
    <property type="project" value="InterPro"/>
</dbReference>
<dbReference type="SUPFAM" id="SSF109854">
    <property type="entry name" value="DinB/YfiT-like putative metalloenzymes"/>
    <property type="match status" value="1"/>
</dbReference>
<proteinExistence type="predicted"/>
<evidence type="ECO:0000313" key="3">
    <source>
        <dbReference type="Proteomes" id="UP001165079"/>
    </source>
</evidence>
<dbReference type="Pfam" id="PF11716">
    <property type="entry name" value="MDMPI_N"/>
    <property type="match status" value="1"/>
</dbReference>
<comment type="caution">
    <text evidence="2">The sequence shown here is derived from an EMBL/GenBank/DDBJ whole genome shotgun (WGS) entry which is preliminary data.</text>
</comment>
<dbReference type="AlphaFoldDB" id="A0A9W6ST22"/>
<name>A0A9W6ST22_9ACTN</name>
<dbReference type="InterPro" id="IPR034660">
    <property type="entry name" value="DinB/YfiT-like"/>
</dbReference>
<sequence>MTPSRRAFLAAARDAARLLRDPAVAAAWERPSALAEFGVSGLAGHTAYQVTATVRALAEPEPTEPLVSLMGHYERVAWIGAPIDAAANVGIREGGEELAAQGPAALSALMDGALAGLASALPDAPARRVRIPLWGAWSLGLDDFLLTRAMELAVHADDLAVSAGLPAPEPAPEVAETVVVLLTRLSTRRHGALPLIRALSRRERAPETIAAF</sequence>
<organism evidence="2 3">
    <name type="scientific">Actinorhabdospora filicis</name>
    <dbReference type="NCBI Taxonomy" id="1785913"/>
    <lineage>
        <taxon>Bacteria</taxon>
        <taxon>Bacillati</taxon>
        <taxon>Actinomycetota</taxon>
        <taxon>Actinomycetes</taxon>
        <taxon>Micromonosporales</taxon>
        <taxon>Micromonosporaceae</taxon>
        <taxon>Actinorhabdospora</taxon>
    </lineage>
</organism>
<dbReference type="InterPro" id="IPR024344">
    <property type="entry name" value="MDMPI_metal-binding"/>
</dbReference>
<dbReference type="RefSeq" id="WP_285667039.1">
    <property type="nucleotide sequence ID" value="NZ_BSTX01000006.1"/>
</dbReference>
<protein>
    <recommendedName>
        <fullName evidence="1">Mycothiol-dependent maleylpyruvate isomerase metal-binding domain-containing protein</fullName>
    </recommendedName>
</protein>
<feature type="domain" description="Mycothiol-dependent maleylpyruvate isomerase metal-binding" evidence="1">
    <location>
        <begin position="10"/>
        <end position="160"/>
    </location>
</feature>
<accession>A0A9W6ST22</accession>
<gene>
    <name evidence="2" type="ORF">Afil01_63600</name>
</gene>
<reference evidence="2" key="1">
    <citation type="submission" date="2023-03" db="EMBL/GenBank/DDBJ databases">
        <title>Actinorhabdospora filicis NBRC 111898.</title>
        <authorList>
            <person name="Ichikawa N."/>
            <person name="Sato H."/>
            <person name="Tonouchi N."/>
        </authorList>
    </citation>
    <scope>NUCLEOTIDE SEQUENCE</scope>
    <source>
        <strain evidence="2">NBRC 111898</strain>
    </source>
</reference>